<accession>A0A078AK51</accession>
<protein>
    <submittedName>
        <fullName evidence="1">Uncharacterized protein</fullName>
    </submittedName>
</protein>
<keyword evidence="2" id="KW-1185">Reference proteome</keyword>
<evidence type="ECO:0000313" key="1">
    <source>
        <dbReference type="EMBL" id="CDW82276.1"/>
    </source>
</evidence>
<name>A0A078AK51_STYLE</name>
<proteinExistence type="predicted"/>
<organism evidence="1 2">
    <name type="scientific">Stylonychia lemnae</name>
    <name type="common">Ciliate</name>
    <dbReference type="NCBI Taxonomy" id="5949"/>
    <lineage>
        <taxon>Eukaryota</taxon>
        <taxon>Sar</taxon>
        <taxon>Alveolata</taxon>
        <taxon>Ciliophora</taxon>
        <taxon>Intramacronucleata</taxon>
        <taxon>Spirotrichea</taxon>
        <taxon>Stichotrichia</taxon>
        <taxon>Sporadotrichida</taxon>
        <taxon>Oxytrichidae</taxon>
        <taxon>Stylonychinae</taxon>
        <taxon>Stylonychia</taxon>
    </lineage>
</organism>
<dbReference type="AlphaFoldDB" id="A0A078AK51"/>
<sequence length="222" mass="26556">MSQRKIKEQLNQFTQWDLDIDKVVQFNKHILNTINFKTTEEKTATFQQLEEALQNHFQKYSQYKLANKYREDQLIKLQQYLTLMLDSVKWQLANGKNKENIKDIETMINKQHFCILQEIHKITKLFSIGQCSNYWKEFIYGLNSFINKYENDEGKQSIIAKEFMEFMQQKDQTFLQLLAIIDLSQDINDLHIELLMQIENAKNSLLSYRADEPQQQLTNQSQ</sequence>
<dbReference type="EMBL" id="CCKQ01010752">
    <property type="protein sequence ID" value="CDW82276.1"/>
    <property type="molecule type" value="Genomic_DNA"/>
</dbReference>
<evidence type="ECO:0000313" key="2">
    <source>
        <dbReference type="Proteomes" id="UP000039865"/>
    </source>
</evidence>
<gene>
    <name evidence="1" type="primary">Contig7979.g8519</name>
    <name evidence="1" type="ORF">STYLEM_11306</name>
</gene>
<reference evidence="1 2" key="1">
    <citation type="submission" date="2014-06" db="EMBL/GenBank/DDBJ databases">
        <authorList>
            <person name="Swart Estienne"/>
        </authorList>
    </citation>
    <scope>NUCLEOTIDE SEQUENCE [LARGE SCALE GENOMIC DNA]</scope>
    <source>
        <strain evidence="1 2">130c</strain>
    </source>
</reference>
<dbReference type="InParanoid" id="A0A078AK51"/>
<dbReference type="Proteomes" id="UP000039865">
    <property type="component" value="Unassembled WGS sequence"/>
</dbReference>